<dbReference type="OrthoDB" id="3701153at2"/>
<name>A0A4V2M1Y3_9ACTN</name>
<evidence type="ECO:0000259" key="1">
    <source>
        <dbReference type="PROSITE" id="PS50943"/>
    </source>
</evidence>
<dbReference type="SUPFAM" id="SSF47413">
    <property type="entry name" value="lambda repressor-like DNA-binding domains"/>
    <property type="match status" value="1"/>
</dbReference>
<evidence type="ECO:0000313" key="3">
    <source>
        <dbReference type="Proteomes" id="UP000292695"/>
    </source>
</evidence>
<dbReference type="SMART" id="SM00530">
    <property type="entry name" value="HTH_XRE"/>
    <property type="match status" value="1"/>
</dbReference>
<evidence type="ECO:0000313" key="2">
    <source>
        <dbReference type="EMBL" id="TCC19939.1"/>
    </source>
</evidence>
<dbReference type="Proteomes" id="UP000292695">
    <property type="component" value="Unassembled WGS sequence"/>
</dbReference>
<dbReference type="GO" id="GO:0003677">
    <property type="term" value="F:DNA binding"/>
    <property type="evidence" value="ECO:0007669"/>
    <property type="project" value="InterPro"/>
</dbReference>
<organism evidence="2 3">
    <name type="scientific">Kribbella sindirgiensis</name>
    <dbReference type="NCBI Taxonomy" id="1124744"/>
    <lineage>
        <taxon>Bacteria</taxon>
        <taxon>Bacillati</taxon>
        <taxon>Actinomycetota</taxon>
        <taxon>Actinomycetes</taxon>
        <taxon>Propionibacteriales</taxon>
        <taxon>Kribbellaceae</taxon>
        <taxon>Kribbella</taxon>
    </lineage>
</organism>
<proteinExistence type="predicted"/>
<feature type="domain" description="HTH cro/C1-type" evidence="1">
    <location>
        <begin position="17"/>
        <end position="76"/>
    </location>
</feature>
<dbReference type="EMBL" id="SJKA01000022">
    <property type="protein sequence ID" value="TCC19939.1"/>
    <property type="molecule type" value="Genomic_DNA"/>
</dbReference>
<dbReference type="AlphaFoldDB" id="A0A4V2M1Y3"/>
<sequence length="105" mass="11384">MAGVGLTESELTFALRVKQCRQWRGWTQVGLADRLRVHGVNLDQAAIARIEKGKRRVLMIEALRLAQALETPVSQLLKSVNCDHCKDQPPAGFACPKCGAGSATA</sequence>
<dbReference type="CDD" id="cd00093">
    <property type="entry name" value="HTH_XRE"/>
    <property type="match status" value="1"/>
</dbReference>
<reference evidence="2 3" key="1">
    <citation type="submission" date="2019-02" db="EMBL/GenBank/DDBJ databases">
        <title>Kribbella capetownensis sp. nov. and Kribbella speibonae sp. nov., isolated from soil.</title>
        <authorList>
            <person name="Curtis S.M."/>
            <person name="Norton I."/>
            <person name="Everest G.J."/>
            <person name="Meyers P.R."/>
        </authorList>
    </citation>
    <scope>NUCLEOTIDE SEQUENCE [LARGE SCALE GENOMIC DNA]</scope>
    <source>
        <strain evidence="2 3">DSM 27082</strain>
    </source>
</reference>
<accession>A0A4V2M1Y3</accession>
<protein>
    <submittedName>
        <fullName evidence="2">XRE family transcriptional regulator</fullName>
    </submittedName>
</protein>
<dbReference type="InterPro" id="IPR001387">
    <property type="entry name" value="Cro/C1-type_HTH"/>
</dbReference>
<dbReference type="InterPro" id="IPR010982">
    <property type="entry name" value="Lambda_DNA-bd_dom_sf"/>
</dbReference>
<dbReference type="Pfam" id="PF01381">
    <property type="entry name" value="HTH_3"/>
    <property type="match status" value="1"/>
</dbReference>
<keyword evidence="3" id="KW-1185">Reference proteome</keyword>
<dbReference type="Gene3D" id="1.10.260.40">
    <property type="entry name" value="lambda repressor-like DNA-binding domains"/>
    <property type="match status" value="1"/>
</dbReference>
<dbReference type="PROSITE" id="PS50943">
    <property type="entry name" value="HTH_CROC1"/>
    <property type="match status" value="1"/>
</dbReference>
<dbReference type="RefSeq" id="WP_131295861.1">
    <property type="nucleotide sequence ID" value="NZ_SJKA01000022.1"/>
</dbReference>
<comment type="caution">
    <text evidence="2">The sequence shown here is derived from an EMBL/GenBank/DDBJ whole genome shotgun (WGS) entry which is preliminary data.</text>
</comment>
<gene>
    <name evidence="2" type="ORF">E0H50_37550</name>
</gene>